<reference evidence="12" key="1">
    <citation type="submission" date="2017-05" db="EMBL/GenBank/DDBJ databases">
        <authorList>
            <person name="Barney B.M."/>
        </authorList>
    </citation>
    <scope>NUCLEOTIDE SEQUENCE [LARGE SCALE GENOMIC DNA]</scope>
    <source>
        <strain evidence="12">PSBB022</strain>
    </source>
</reference>
<dbReference type="NCBIfam" id="TIGR01711">
    <property type="entry name" value="gspJ"/>
    <property type="match status" value="1"/>
</dbReference>
<dbReference type="Pfam" id="PF11612">
    <property type="entry name" value="T2SSJ"/>
    <property type="match status" value="1"/>
</dbReference>
<evidence type="ECO:0000256" key="7">
    <source>
        <dbReference type="ARBA" id="ARBA00022692"/>
    </source>
</evidence>
<keyword evidence="4" id="KW-1003">Cell membrane</keyword>
<evidence type="ECO:0000256" key="10">
    <source>
        <dbReference type="SAM" id="Phobius"/>
    </source>
</evidence>
<evidence type="ECO:0000256" key="2">
    <source>
        <dbReference type="ARBA" id="ARBA00011084"/>
    </source>
</evidence>
<evidence type="ECO:0000256" key="3">
    <source>
        <dbReference type="ARBA" id="ARBA00021539"/>
    </source>
</evidence>
<dbReference type="GO" id="GO:0015627">
    <property type="term" value="C:type II protein secretion system complex"/>
    <property type="evidence" value="ECO:0007669"/>
    <property type="project" value="InterPro"/>
</dbReference>
<accession>A0A266QD78</accession>
<dbReference type="AlphaFoldDB" id="A0A266QD78"/>
<keyword evidence="5" id="KW-0488">Methylation</keyword>
<dbReference type="GO" id="GO:0015628">
    <property type="term" value="P:protein secretion by the type II secretion system"/>
    <property type="evidence" value="ECO:0007669"/>
    <property type="project" value="InterPro"/>
</dbReference>
<dbReference type="PROSITE" id="PS00409">
    <property type="entry name" value="PROKAR_NTER_METHYL"/>
    <property type="match status" value="1"/>
</dbReference>
<dbReference type="InterPro" id="IPR045584">
    <property type="entry name" value="Pilin-like"/>
</dbReference>
<evidence type="ECO:0000256" key="5">
    <source>
        <dbReference type="ARBA" id="ARBA00022481"/>
    </source>
</evidence>
<evidence type="ECO:0000256" key="6">
    <source>
        <dbReference type="ARBA" id="ARBA00022519"/>
    </source>
</evidence>
<evidence type="ECO:0000256" key="1">
    <source>
        <dbReference type="ARBA" id="ARBA00004377"/>
    </source>
</evidence>
<dbReference type="InterPro" id="IPR010055">
    <property type="entry name" value="T2SS_protein-GspJ"/>
</dbReference>
<feature type="transmembrane region" description="Helical" evidence="10">
    <location>
        <begin position="17"/>
        <end position="37"/>
    </location>
</feature>
<dbReference type="GO" id="GO:0005886">
    <property type="term" value="C:plasma membrane"/>
    <property type="evidence" value="ECO:0007669"/>
    <property type="project" value="UniProtKB-SubCell"/>
</dbReference>
<dbReference type="EMBL" id="NHNI01000001">
    <property type="protein sequence ID" value="OZY87795.1"/>
    <property type="molecule type" value="Genomic_DNA"/>
</dbReference>
<comment type="subcellular location">
    <subcellularLocation>
        <location evidence="1">Cell inner membrane</location>
        <topology evidence="1">Single-pass membrane protein</topology>
    </subcellularLocation>
</comment>
<comment type="similarity">
    <text evidence="2">Belongs to the GSP J family.</text>
</comment>
<proteinExistence type="inferred from homology"/>
<protein>
    <recommendedName>
        <fullName evidence="3">Type II secretion system protein J</fullName>
    </recommendedName>
</protein>
<organism evidence="11 12">
    <name type="scientific">Cellvibrio mixtus</name>
    <dbReference type="NCBI Taxonomy" id="39650"/>
    <lineage>
        <taxon>Bacteria</taxon>
        <taxon>Pseudomonadati</taxon>
        <taxon>Pseudomonadota</taxon>
        <taxon>Gammaproteobacteria</taxon>
        <taxon>Cellvibrionales</taxon>
        <taxon>Cellvibrionaceae</taxon>
        <taxon>Cellvibrio</taxon>
    </lineage>
</organism>
<sequence>MILNLCSKPRHAGQRGFTLLEVLIALVISALIAVMAFQSLDAADKGAQKTNEVLDEINRLDRTWQIIAADLRHVQAPLANDQNALFQGESLRSSGENADQPVLYFKRRGWVNFANLPRSDLQLISYRVAEGKLWRDFMPEYNRELGDIDMEDDASHQLLLENVDDLQLRFLHQGTIGSKGKSALEGREFSDDWLQQWPDSSLQGAGGLPLAVEITIDIKGVGPSVRLFALPEQ</sequence>
<evidence type="ECO:0000313" key="12">
    <source>
        <dbReference type="Proteomes" id="UP000216101"/>
    </source>
</evidence>
<dbReference type="InterPro" id="IPR051621">
    <property type="entry name" value="T2SS_protein_J"/>
</dbReference>
<evidence type="ECO:0000256" key="9">
    <source>
        <dbReference type="ARBA" id="ARBA00023136"/>
    </source>
</evidence>
<dbReference type="PANTHER" id="PTHR39583">
    <property type="entry name" value="TYPE II SECRETION SYSTEM PROTEIN J-RELATED"/>
    <property type="match status" value="1"/>
</dbReference>
<dbReference type="Gene3D" id="3.10.610.10">
    <property type="entry name" value="GSPII I/J protein-like"/>
    <property type="match status" value="1"/>
</dbReference>
<dbReference type="SUPFAM" id="SSF54523">
    <property type="entry name" value="Pili subunits"/>
    <property type="match status" value="1"/>
</dbReference>
<keyword evidence="9 10" id="KW-0472">Membrane</keyword>
<dbReference type="Proteomes" id="UP000216101">
    <property type="component" value="Unassembled WGS sequence"/>
</dbReference>
<dbReference type="RefSeq" id="WP_094985126.1">
    <property type="nucleotide sequence ID" value="NZ_NHNI01000001.1"/>
</dbReference>
<dbReference type="NCBIfam" id="TIGR02532">
    <property type="entry name" value="IV_pilin_GFxxxE"/>
    <property type="match status" value="1"/>
</dbReference>
<keyword evidence="12" id="KW-1185">Reference proteome</keyword>
<evidence type="ECO:0000256" key="8">
    <source>
        <dbReference type="ARBA" id="ARBA00022989"/>
    </source>
</evidence>
<evidence type="ECO:0000256" key="4">
    <source>
        <dbReference type="ARBA" id="ARBA00022475"/>
    </source>
</evidence>
<comment type="caution">
    <text evidence="11">The sequence shown here is derived from an EMBL/GenBank/DDBJ whole genome shotgun (WGS) entry which is preliminary data.</text>
</comment>
<keyword evidence="6" id="KW-0997">Cell inner membrane</keyword>
<dbReference type="Gene3D" id="2.10.70.20">
    <property type="entry name" value="gspk-gspi-gspj complex like domains"/>
    <property type="match status" value="1"/>
</dbReference>
<dbReference type="Pfam" id="PF07963">
    <property type="entry name" value="N_methyl"/>
    <property type="match status" value="1"/>
</dbReference>
<name>A0A266QD78_9GAMM</name>
<keyword evidence="7 10" id="KW-0812">Transmembrane</keyword>
<evidence type="ECO:0000313" key="11">
    <source>
        <dbReference type="EMBL" id="OZY87795.1"/>
    </source>
</evidence>
<dbReference type="InterPro" id="IPR012902">
    <property type="entry name" value="N_methyl_site"/>
</dbReference>
<dbReference type="PANTHER" id="PTHR39583:SF2">
    <property type="entry name" value="TYPE II SECRETION SYSTEM PROTEIN J"/>
    <property type="match status" value="1"/>
</dbReference>
<keyword evidence="8 10" id="KW-1133">Transmembrane helix</keyword>
<gene>
    <name evidence="11" type="ORF">CBP51_12795</name>
</gene>